<comment type="subcellular location">
    <subcellularLocation>
        <location evidence="1 7">Cell membrane</location>
        <topology evidence="1 7">Multi-pass membrane protein</topology>
    </subcellularLocation>
</comment>
<gene>
    <name evidence="9" type="ORF">HUG10_09690</name>
</gene>
<protein>
    <submittedName>
        <fullName evidence="9">Sugar ABC transporter permease</fullName>
    </submittedName>
</protein>
<feature type="transmembrane region" description="Helical" evidence="7">
    <location>
        <begin position="277"/>
        <end position="302"/>
    </location>
</feature>
<evidence type="ECO:0000256" key="5">
    <source>
        <dbReference type="ARBA" id="ARBA00022989"/>
    </source>
</evidence>
<dbReference type="SUPFAM" id="SSF161098">
    <property type="entry name" value="MetI-like"/>
    <property type="match status" value="1"/>
</dbReference>
<evidence type="ECO:0000256" key="4">
    <source>
        <dbReference type="ARBA" id="ARBA00022692"/>
    </source>
</evidence>
<reference evidence="9 10" key="1">
    <citation type="submission" date="2020-07" db="EMBL/GenBank/DDBJ databases">
        <title>Gai3-2, isolated from salt lake.</title>
        <authorList>
            <person name="Cui H."/>
            <person name="Shi X."/>
        </authorList>
    </citation>
    <scope>NUCLEOTIDE SEQUENCE [LARGE SCALE GENOMIC DNA]</scope>
    <source>
        <strain evidence="9 10">Gai3-2</strain>
    </source>
</reference>
<dbReference type="AlphaFoldDB" id="A0A7D5GBX2"/>
<evidence type="ECO:0000256" key="1">
    <source>
        <dbReference type="ARBA" id="ARBA00004651"/>
    </source>
</evidence>
<keyword evidence="6 7" id="KW-0472">Membrane</keyword>
<dbReference type="GeneID" id="56029105"/>
<dbReference type="GO" id="GO:0005886">
    <property type="term" value="C:plasma membrane"/>
    <property type="evidence" value="ECO:0007669"/>
    <property type="project" value="UniProtKB-SubCell"/>
</dbReference>
<evidence type="ECO:0000313" key="10">
    <source>
        <dbReference type="Proteomes" id="UP000509750"/>
    </source>
</evidence>
<feature type="transmembrane region" description="Helical" evidence="7">
    <location>
        <begin position="226"/>
        <end position="245"/>
    </location>
</feature>
<accession>A0A7D5GBX2</accession>
<dbReference type="InterPro" id="IPR000515">
    <property type="entry name" value="MetI-like"/>
</dbReference>
<organism evidence="9 10">
    <name type="scientific">Halorarum halophilum</name>
    <dbReference type="NCBI Taxonomy" id="2743090"/>
    <lineage>
        <taxon>Archaea</taxon>
        <taxon>Methanobacteriati</taxon>
        <taxon>Methanobacteriota</taxon>
        <taxon>Stenosarchaea group</taxon>
        <taxon>Halobacteria</taxon>
        <taxon>Halobacteriales</taxon>
        <taxon>Haloferacaceae</taxon>
        <taxon>Halorarum</taxon>
    </lineage>
</organism>
<feature type="domain" description="ABC transmembrane type-1" evidence="8">
    <location>
        <begin position="86"/>
        <end position="298"/>
    </location>
</feature>
<name>A0A7D5GBX2_9EURY</name>
<keyword evidence="4 7" id="KW-0812">Transmembrane</keyword>
<feature type="transmembrane region" description="Helical" evidence="7">
    <location>
        <begin position="123"/>
        <end position="141"/>
    </location>
</feature>
<keyword evidence="10" id="KW-1185">Reference proteome</keyword>
<evidence type="ECO:0000259" key="8">
    <source>
        <dbReference type="PROSITE" id="PS50928"/>
    </source>
</evidence>
<feature type="transmembrane region" description="Helical" evidence="7">
    <location>
        <begin position="171"/>
        <end position="193"/>
    </location>
</feature>
<evidence type="ECO:0000256" key="7">
    <source>
        <dbReference type="RuleBase" id="RU363032"/>
    </source>
</evidence>
<dbReference type="KEGG" id="halg:HUG10_09690"/>
<dbReference type="OrthoDB" id="45815at2157"/>
<dbReference type="InterPro" id="IPR051393">
    <property type="entry name" value="ABC_transporter_permease"/>
</dbReference>
<comment type="similarity">
    <text evidence="7">Belongs to the binding-protein-dependent transport system permease family.</text>
</comment>
<evidence type="ECO:0000313" key="9">
    <source>
        <dbReference type="EMBL" id="QLG27806.1"/>
    </source>
</evidence>
<keyword evidence="3" id="KW-1003">Cell membrane</keyword>
<evidence type="ECO:0000256" key="6">
    <source>
        <dbReference type="ARBA" id="ARBA00023136"/>
    </source>
</evidence>
<dbReference type="CDD" id="cd06261">
    <property type="entry name" value="TM_PBP2"/>
    <property type="match status" value="1"/>
</dbReference>
<feature type="transmembrane region" description="Helical" evidence="7">
    <location>
        <begin position="90"/>
        <end position="111"/>
    </location>
</feature>
<keyword evidence="2 7" id="KW-0813">Transport</keyword>
<dbReference type="GO" id="GO:0055085">
    <property type="term" value="P:transmembrane transport"/>
    <property type="evidence" value="ECO:0007669"/>
    <property type="project" value="InterPro"/>
</dbReference>
<feature type="transmembrane region" description="Helical" evidence="7">
    <location>
        <begin position="28"/>
        <end position="47"/>
    </location>
</feature>
<dbReference type="Pfam" id="PF00528">
    <property type="entry name" value="BPD_transp_1"/>
    <property type="match status" value="1"/>
</dbReference>
<dbReference type="PANTHER" id="PTHR30193:SF41">
    <property type="entry name" value="DIACETYLCHITOBIOSE UPTAKE SYSTEM PERMEASE PROTEIN NGCF"/>
    <property type="match status" value="1"/>
</dbReference>
<evidence type="ECO:0000256" key="2">
    <source>
        <dbReference type="ARBA" id="ARBA00022448"/>
    </source>
</evidence>
<dbReference type="RefSeq" id="WP_179169381.1">
    <property type="nucleotide sequence ID" value="NZ_CP058529.1"/>
</dbReference>
<keyword evidence="5 7" id="KW-1133">Transmembrane helix</keyword>
<sequence>MSVTERVDAIRRLVSSENRSRKELIEGVLFSLPYLAIFVVFLLYPLVMGGYMSLFDWNAITPAESTFIGLENYTTMFADPAFWNALGNTLYFVAITVPGIVVVALGLALGVNRDIKGKGILRTVFFSPYILTVSVASIVWIDLYSTQYGVINHYLGMVMSNPPQWLQSRLFAMPALAIMTMWWLAGFSFVILLSARQSVPEYLYEAARLDGAGSWRMFRDVTLPQIRHAIFFVIIINLVWGFQVFGQPYIMTGGGPGKTTETLVMYLYQAAFNQRSFGYAAAVGYVLTGILVVVSIANYYFLGGSND</sequence>
<dbReference type="InterPro" id="IPR035906">
    <property type="entry name" value="MetI-like_sf"/>
</dbReference>
<proteinExistence type="inferred from homology"/>
<dbReference type="PANTHER" id="PTHR30193">
    <property type="entry name" value="ABC TRANSPORTER PERMEASE PROTEIN"/>
    <property type="match status" value="1"/>
</dbReference>
<evidence type="ECO:0000256" key="3">
    <source>
        <dbReference type="ARBA" id="ARBA00022475"/>
    </source>
</evidence>
<dbReference type="Gene3D" id="1.10.3720.10">
    <property type="entry name" value="MetI-like"/>
    <property type="match status" value="1"/>
</dbReference>
<dbReference type="EMBL" id="CP058529">
    <property type="protein sequence ID" value="QLG27806.1"/>
    <property type="molecule type" value="Genomic_DNA"/>
</dbReference>
<dbReference type="PROSITE" id="PS50928">
    <property type="entry name" value="ABC_TM1"/>
    <property type="match status" value="1"/>
</dbReference>
<dbReference type="Proteomes" id="UP000509750">
    <property type="component" value="Chromosome"/>
</dbReference>